<reference evidence="4" key="2">
    <citation type="submission" date="2025-08" db="UniProtKB">
        <authorList>
            <consortium name="RefSeq"/>
        </authorList>
    </citation>
    <scope>IDENTIFICATION</scope>
    <source>
        <tissue evidence="4">Etiolated seedlings</tissue>
    </source>
</reference>
<dbReference type="GO" id="GO:0001709">
    <property type="term" value="P:cell fate determination"/>
    <property type="evidence" value="ECO:0007669"/>
    <property type="project" value="TreeGrafter"/>
</dbReference>
<feature type="signal peptide" evidence="2">
    <location>
        <begin position="1"/>
        <end position="22"/>
    </location>
</feature>
<organism evidence="3 4">
    <name type="scientific">Cicer arietinum</name>
    <name type="common">Chickpea</name>
    <name type="synonym">Garbanzo</name>
    <dbReference type="NCBI Taxonomy" id="3827"/>
    <lineage>
        <taxon>Eukaryota</taxon>
        <taxon>Viridiplantae</taxon>
        <taxon>Streptophyta</taxon>
        <taxon>Embryophyta</taxon>
        <taxon>Tracheophyta</taxon>
        <taxon>Spermatophyta</taxon>
        <taxon>Magnoliopsida</taxon>
        <taxon>eudicotyledons</taxon>
        <taxon>Gunneridae</taxon>
        <taxon>Pentapetalae</taxon>
        <taxon>rosids</taxon>
        <taxon>fabids</taxon>
        <taxon>Fabales</taxon>
        <taxon>Fabaceae</taxon>
        <taxon>Papilionoideae</taxon>
        <taxon>50 kb inversion clade</taxon>
        <taxon>NPAAA clade</taxon>
        <taxon>Hologalegina</taxon>
        <taxon>IRL clade</taxon>
        <taxon>Cicereae</taxon>
        <taxon>Cicer</taxon>
    </lineage>
</organism>
<evidence type="ECO:0000256" key="2">
    <source>
        <dbReference type="SAM" id="SignalP"/>
    </source>
</evidence>
<name>A0A1S2XNU0_CICAR</name>
<dbReference type="PaxDb" id="3827-XP_004492178.1"/>
<dbReference type="Pfam" id="PF24068">
    <property type="entry name" value="TPD1_C"/>
    <property type="match status" value="1"/>
</dbReference>
<dbReference type="AlphaFoldDB" id="A0A1S2XNU0"/>
<proteinExistence type="predicted"/>
<dbReference type="eggNOG" id="ENOG502S7JS">
    <property type="taxonomic scope" value="Eukaryota"/>
</dbReference>
<evidence type="ECO:0000256" key="1">
    <source>
        <dbReference type="ARBA" id="ARBA00022729"/>
    </source>
</evidence>
<protein>
    <submittedName>
        <fullName evidence="4">Protein TAPETUM DETERMINANT 1-like isoform X1</fullName>
    </submittedName>
</protein>
<evidence type="ECO:0000313" key="4">
    <source>
        <dbReference type="RefSeq" id="XP_004492178.1"/>
    </source>
</evidence>
<sequence>MDAIFKLLSLTLFLGLVSQAYGECSLKDISIKQYKTSSWAHGMPVWSVNITNNCICTQSQLKLNCKGFQTYLSVDPEILGDPSNDECLVNQGEPIYYAKPLNFAYAWDPKFPFQPIYSKIACS</sequence>
<dbReference type="GeneID" id="101497585"/>
<dbReference type="OrthoDB" id="603213at2759"/>
<dbReference type="InterPro" id="IPR040361">
    <property type="entry name" value="TPD1"/>
</dbReference>
<feature type="chain" id="PRO_5010273381" evidence="2">
    <location>
        <begin position="23"/>
        <end position="123"/>
    </location>
</feature>
<dbReference type="Proteomes" id="UP000087171">
    <property type="component" value="Chromosome Ca3"/>
</dbReference>
<dbReference type="RefSeq" id="XP_004492178.1">
    <property type="nucleotide sequence ID" value="XM_004492121.3"/>
</dbReference>
<dbReference type="KEGG" id="cam:101497585"/>
<keyword evidence="1 2" id="KW-0732">Signal</keyword>
<evidence type="ECO:0000313" key="3">
    <source>
        <dbReference type="Proteomes" id="UP000087171"/>
    </source>
</evidence>
<keyword evidence="3" id="KW-1185">Reference proteome</keyword>
<reference evidence="3" key="1">
    <citation type="journal article" date="2013" name="Nat. Biotechnol.">
        <title>Draft genome sequence of chickpea (Cicer arietinum) provides a resource for trait improvement.</title>
        <authorList>
            <person name="Varshney R.K."/>
            <person name="Song C."/>
            <person name="Saxena R.K."/>
            <person name="Azam S."/>
            <person name="Yu S."/>
            <person name="Sharpe A.G."/>
            <person name="Cannon S."/>
            <person name="Baek J."/>
            <person name="Rosen B.D."/>
            <person name="Tar'an B."/>
            <person name="Millan T."/>
            <person name="Zhang X."/>
            <person name="Ramsay L.D."/>
            <person name="Iwata A."/>
            <person name="Wang Y."/>
            <person name="Nelson W."/>
            <person name="Farmer A.D."/>
            <person name="Gaur P.M."/>
            <person name="Soderlund C."/>
            <person name="Penmetsa R.V."/>
            <person name="Xu C."/>
            <person name="Bharti A.K."/>
            <person name="He W."/>
            <person name="Winter P."/>
            <person name="Zhao S."/>
            <person name="Hane J.K."/>
            <person name="Carrasquilla-Garcia N."/>
            <person name="Condie J.A."/>
            <person name="Upadhyaya H.D."/>
            <person name="Luo M.C."/>
            <person name="Thudi M."/>
            <person name="Gowda C.L."/>
            <person name="Singh N.P."/>
            <person name="Lichtenzveig J."/>
            <person name="Gali K.K."/>
            <person name="Rubio J."/>
            <person name="Nadarajan N."/>
            <person name="Dolezel J."/>
            <person name="Bansal K.C."/>
            <person name="Xu X."/>
            <person name="Edwards D."/>
            <person name="Zhang G."/>
            <person name="Kahl G."/>
            <person name="Gil J."/>
            <person name="Singh K.B."/>
            <person name="Datta S.K."/>
            <person name="Jackson S.A."/>
            <person name="Wang J."/>
            <person name="Cook D.R."/>
        </authorList>
    </citation>
    <scope>NUCLEOTIDE SEQUENCE [LARGE SCALE GENOMIC DNA]</scope>
    <source>
        <strain evidence="3">cv. CDC Frontier</strain>
    </source>
</reference>
<gene>
    <name evidence="4" type="primary">LOC101497585</name>
</gene>
<dbReference type="PANTHER" id="PTHR33184">
    <property type="entry name" value="PROTEIN TAPETUM DETERMINANT 1-LIKE-RELATED"/>
    <property type="match status" value="1"/>
</dbReference>
<dbReference type="STRING" id="3827.A0A1S2XNU0"/>
<dbReference type="PANTHER" id="PTHR33184:SF51">
    <property type="entry name" value="BETA-1,3-N-ACETYLGLUCOSAMINYLTRANSFERASE FAMILY PROTEIN"/>
    <property type="match status" value="1"/>
</dbReference>
<accession>A0A1S2XNU0</accession>